<dbReference type="OrthoDB" id="437at2759"/>
<dbReference type="GO" id="GO:0031966">
    <property type="term" value="C:mitochondrial membrane"/>
    <property type="evidence" value="ECO:0007669"/>
    <property type="project" value="UniProtKB-SubCell"/>
</dbReference>
<keyword evidence="6" id="KW-0406">Ion transport</keyword>
<dbReference type="InterPro" id="IPR006808">
    <property type="entry name" value="ATP_synth_F0_gsu_mt"/>
</dbReference>
<comment type="similarity">
    <text evidence="2">Belongs to the ATPase g subunit family.</text>
</comment>
<evidence type="ECO:0000256" key="3">
    <source>
        <dbReference type="ARBA" id="ARBA00022448"/>
    </source>
</evidence>
<keyword evidence="3" id="KW-0813">Transport</keyword>
<keyword evidence="11" id="KW-1185">Reference proteome</keyword>
<sequence length="126" mass="13545">MSAIVSIVTGVVNSAVTKSTQLVNCAVYWGKVGAEVGKFVYKAEGMAPPSQGEFQKVYSNFLNFLKGSDHAAVIVKNFRSLGANNKEAAFKLGALGLQCYGFFALGEIIGRRKLVGYPSFSHAEHH</sequence>
<reference evidence="11" key="1">
    <citation type="journal article" date="2018" name="Nat. Microbiol.">
        <title>Leveraging single-cell genomics to expand the fungal tree of life.</title>
        <authorList>
            <person name="Ahrendt S.R."/>
            <person name="Quandt C.A."/>
            <person name="Ciobanu D."/>
            <person name="Clum A."/>
            <person name="Salamov A."/>
            <person name="Andreopoulos B."/>
            <person name="Cheng J.F."/>
            <person name="Woyke T."/>
            <person name="Pelin A."/>
            <person name="Henrissat B."/>
            <person name="Reynolds N.K."/>
            <person name="Benny G.L."/>
            <person name="Smith M.E."/>
            <person name="James T.Y."/>
            <person name="Grigoriev I.V."/>
        </authorList>
    </citation>
    <scope>NUCLEOTIDE SEQUENCE [LARGE SCALE GENOMIC DNA]</scope>
    <source>
        <strain evidence="11">Baker2002</strain>
    </source>
</reference>
<name>A0A4P9Z915_9ASCO</name>
<evidence type="ECO:0000256" key="2">
    <source>
        <dbReference type="ARBA" id="ARBA00005699"/>
    </source>
</evidence>
<keyword evidence="5" id="KW-0375">Hydrogen ion transport</keyword>
<evidence type="ECO:0000256" key="8">
    <source>
        <dbReference type="ARBA" id="ARBA00023136"/>
    </source>
</evidence>
<keyword evidence="9" id="KW-0066">ATP synthesis</keyword>
<keyword evidence="8" id="KW-0472">Membrane</keyword>
<comment type="subcellular location">
    <subcellularLocation>
        <location evidence="1">Mitochondrion membrane</location>
    </subcellularLocation>
</comment>
<protein>
    <submittedName>
        <fullName evidence="10">Uncharacterized protein</fullName>
    </submittedName>
</protein>
<evidence type="ECO:0000256" key="1">
    <source>
        <dbReference type="ARBA" id="ARBA00004325"/>
    </source>
</evidence>
<organism evidence="10 11">
    <name type="scientific">Metschnikowia bicuspidata</name>
    <dbReference type="NCBI Taxonomy" id="27322"/>
    <lineage>
        <taxon>Eukaryota</taxon>
        <taxon>Fungi</taxon>
        <taxon>Dikarya</taxon>
        <taxon>Ascomycota</taxon>
        <taxon>Saccharomycotina</taxon>
        <taxon>Pichiomycetes</taxon>
        <taxon>Metschnikowiaceae</taxon>
        <taxon>Metschnikowia</taxon>
    </lineage>
</organism>
<evidence type="ECO:0000313" key="11">
    <source>
        <dbReference type="Proteomes" id="UP000268321"/>
    </source>
</evidence>
<dbReference type="GO" id="GO:0015078">
    <property type="term" value="F:proton transmembrane transporter activity"/>
    <property type="evidence" value="ECO:0007669"/>
    <property type="project" value="InterPro"/>
</dbReference>
<keyword evidence="7" id="KW-0496">Mitochondrion</keyword>
<evidence type="ECO:0000256" key="5">
    <source>
        <dbReference type="ARBA" id="ARBA00022781"/>
    </source>
</evidence>
<dbReference type="Proteomes" id="UP000268321">
    <property type="component" value="Unassembled WGS sequence"/>
</dbReference>
<dbReference type="GO" id="GO:0015986">
    <property type="term" value="P:proton motive force-driven ATP synthesis"/>
    <property type="evidence" value="ECO:0007669"/>
    <property type="project" value="InterPro"/>
</dbReference>
<dbReference type="EMBL" id="ML004516">
    <property type="protein sequence ID" value="RKP29048.1"/>
    <property type="molecule type" value="Genomic_DNA"/>
</dbReference>
<dbReference type="GO" id="GO:0045259">
    <property type="term" value="C:proton-transporting ATP synthase complex"/>
    <property type="evidence" value="ECO:0007669"/>
    <property type="project" value="UniProtKB-KW"/>
</dbReference>
<accession>A0A4P9Z915</accession>
<dbReference type="AlphaFoldDB" id="A0A4P9Z915"/>
<evidence type="ECO:0000256" key="9">
    <source>
        <dbReference type="ARBA" id="ARBA00023310"/>
    </source>
</evidence>
<evidence type="ECO:0000256" key="7">
    <source>
        <dbReference type="ARBA" id="ARBA00023128"/>
    </source>
</evidence>
<evidence type="ECO:0000256" key="4">
    <source>
        <dbReference type="ARBA" id="ARBA00022547"/>
    </source>
</evidence>
<proteinExistence type="inferred from homology"/>
<dbReference type="Pfam" id="PF04718">
    <property type="entry name" value="ATP-synt_G"/>
    <property type="match status" value="1"/>
</dbReference>
<evidence type="ECO:0000313" key="10">
    <source>
        <dbReference type="EMBL" id="RKP29048.1"/>
    </source>
</evidence>
<evidence type="ECO:0000256" key="6">
    <source>
        <dbReference type="ARBA" id="ARBA00023065"/>
    </source>
</evidence>
<keyword evidence="4" id="KW-0138">CF(0)</keyword>
<gene>
    <name evidence="10" type="ORF">METBISCDRAFT_28550</name>
</gene>